<evidence type="ECO:0000256" key="1">
    <source>
        <dbReference type="SAM" id="Phobius"/>
    </source>
</evidence>
<feature type="transmembrane region" description="Helical" evidence="1">
    <location>
        <begin position="46"/>
        <end position="65"/>
    </location>
</feature>
<feature type="transmembrane region" description="Helical" evidence="1">
    <location>
        <begin position="90"/>
        <end position="110"/>
    </location>
</feature>
<name>A0ABY2WYR5_9RHOB</name>
<evidence type="ECO:0000313" key="2">
    <source>
        <dbReference type="EMBL" id="TMV07756.1"/>
    </source>
</evidence>
<proteinExistence type="predicted"/>
<keyword evidence="3" id="KW-1185">Reference proteome</keyword>
<feature type="transmembrane region" description="Helical" evidence="1">
    <location>
        <begin position="319"/>
        <end position="338"/>
    </location>
</feature>
<organism evidence="2 3">
    <name type="scientific">Ruegeria sediminis</name>
    <dbReference type="NCBI Taxonomy" id="2583820"/>
    <lineage>
        <taxon>Bacteria</taxon>
        <taxon>Pseudomonadati</taxon>
        <taxon>Pseudomonadota</taxon>
        <taxon>Alphaproteobacteria</taxon>
        <taxon>Rhodobacterales</taxon>
        <taxon>Roseobacteraceae</taxon>
        <taxon>Ruegeria</taxon>
    </lineage>
</organism>
<dbReference type="PANTHER" id="PTHR30199:SF0">
    <property type="entry name" value="INNER MEMBRANE PROTEIN YDCO"/>
    <property type="match status" value="1"/>
</dbReference>
<dbReference type="InterPro" id="IPR004711">
    <property type="entry name" value="Benzoate_Transporter"/>
</dbReference>
<dbReference type="NCBIfam" id="TIGR00843">
    <property type="entry name" value="benE"/>
    <property type="match status" value="1"/>
</dbReference>
<gene>
    <name evidence="2" type="primary">benE</name>
    <name evidence="2" type="ORF">FGK63_09835</name>
</gene>
<feature type="transmembrane region" description="Helical" evidence="1">
    <location>
        <begin position="117"/>
        <end position="136"/>
    </location>
</feature>
<feature type="transmembrane region" description="Helical" evidence="1">
    <location>
        <begin position="12"/>
        <end position="34"/>
    </location>
</feature>
<feature type="transmembrane region" description="Helical" evidence="1">
    <location>
        <begin position="350"/>
        <end position="383"/>
    </location>
</feature>
<dbReference type="Proteomes" id="UP001193035">
    <property type="component" value="Unassembled WGS sequence"/>
</dbReference>
<keyword evidence="1" id="KW-1133">Transmembrane helix</keyword>
<feature type="transmembrane region" description="Helical" evidence="1">
    <location>
        <begin position="287"/>
        <end position="312"/>
    </location>
</feature>
<evidence type="ECO:0000313" key="3">
    <source>
        <dbReference type="Proteomes" id="UP001193035"/>
    </source>
</evidence>
<feature type="transmembrane region" description="Helical" evidence="1">
    <location>
        <begin position="142"/>
        <end position="162"/>
    </location>
</feature>
<protein>
    <submittedName>
        <fullName evidence="2">Benzoate/H(+) symporter BenE family transporter</fullName>
    </submittedName>
</protein>
<dbReference type="Pfam" id="PF03594">
    <property type="entry name" value="BenE"/>
    <property type="match status" value="1"/>
</dbReference>
<keyword evidence="1" id="KW-0812">Transmembrane</keyword>
<sequence>MSRLLPPMQTVSTGLVVAVVGFFSSFPIVLQGLAGIGASADEAASGLMAAAVSMGITGVLLSLWYRAPISVAWSTPGAALLAVSATPAEGFSGAIGAFLCAGALTVLAGLWKPLARLAASIPTSLAQAMLAGVLLPLCITPFRAAAELPLQTLPVILTWFIAGRISRAFAVPAAVLAAMLMVILNAGGQSVIPDQILTKPVLTAPSFSLATAIGIGIPLFIVTMATQNIPGIAVLRSYGYTPPAGPLLSSAGGASLLFAPFGAPATCLAAITAAMCSNEDSHPDPTLRYWSAVMAGVFYCLFGVFAAAITGFAAHAHPLLMGTLTGIALIGVFANATFAALEVQAEREAAILTFAITASGVTVFGIGAAVWGLLAGSAAFWITRRTRPENIARR</sequence>
<accession>A0ABY2WYR5</accession>
<comment type="caution">
    <text evidence="2">The sequence shown here is derived from an EMBL/GenBank/DDBJ whole genome shotgun (WGS) entry which is preliminary data.</text>
</comment>
<keyword evidence="1" id="KW-0472">Membrane</keyword>
<feature type="transmembrane region" description="Helical" evidence="1">
    <location>
        <begin position="207"/>
        <end position="226"/>
    </location>
</feature>
<feature type="transmembrane region" description="Helical" evidence="1">
    <location>
        <begin position="169"/>
        <end position="187"/>
    </location>
</feature>
<reference evidence="2 3" key="1">
    <citation type="submission" date="2019-05" db="EMBL/GenBank/DDBJ databases">
        <title>Ruegeria sp. nov., isolated from tidal flat.</title>
        <authorList>
            <person name="Kim W."/>
        </authorList>
    </citation>
    <scope>NUCLEOTIDE SEQUENCE [LARGE SCALE GENOMIC DNA]</scope>
    <source>
        <strain evidence="2 3">CAU 1488</strain>
    </source>
</reference>
<feature type="transmembrane region" description="Helical" evidence="1">
    <location>
        <begin position="247"/>
        <end position="275"/>
    </location>
</feature>
<dbReference type="EMBL" id="VCPD01000003">
    <property type="protein sequence ID" value="TMV07756.1"/>
    <property type="molecule type" value="Genomic_DNA"/>
</dbReference>
<dbReference type="PANTHER" id="PTHR30199">
    <property type="entry name" value="MFS FAMILY TRANSPORTER, PREDICTED SUBSTRATE BENZOATE"/>
    <property type="match status" value="1"/>
</dbReference>